<evidence type="ECO:0000313" key="1">
    <source>
        <dbReference type="EMBL" id="CAD8820323.1"/>
    </source>
</evidence>
<dbReference type="InterPro" id="IPR016024">
    <property type="entry name" value="ARM-type_fold"/>
</dbReference>
<dbReference type="Gene3D" id="1.25.10.10">
    <property type="entry name" value="Leucine-rich Repeat Variant"/>
    <property type="match status" value="2"/>
</dbReference>
<organism evidence="1">
    <name type="scientific">Timspurckia oligopyrenoides</name>
    <dbReference type="NCBI Taxonomy" id="708627"/>
    <lineage>
        <taxon>Eukaryota</taxon>
        <taxon>Rhodophyta</taxon>
        <taxon>Bangiophyceae</taxon>
        <taxon>Porphyridiales</taxon>
        <taxon>Porphyridiaceae</taxon>
        <taxon>Timspurckia</taxon>
    </lineage>
</organism>
<proteinExistence type="predicted"/>
<reference evidence="1" key="1">
    <citation type="submission" date="2021-01" db="EMBL/GenBank/DDBJ databases">
        <authorList>
            <person name="Corre E."/>
            <person name="Pelletier E."/>
            <person name="Niang G."/>
            <person name="Scheremetjew M."/>
            <person name="Finn R."/>
            <person name="Kale V."/>
            <person name="Holt S."/>
            <person name="Cochrane G."/>
            <person name="Meng A."/>
            <person name="Brown T."/>
            <person name="Cohen L."/>
        </authorList>
    </citation>
    <scope>NUCLEOTIDE SEQUENCE</scope>
    <source>
        <strain evidence="1">CCMP3278</strain>
    </source>
</reference>
<dbReference type="SUPFAM" id="SSF48371">
    <property type="entry name" value="ARM repeat"/>
    <property type="match status" value="1"/>
</dbReference>
<protein>
    <recommendedName>
        <fullName evidence="2">TOG domain-containing protein</fullName>
    </recommendedName>
</protein>
<gene>
    <name evidence="1" type="ORF">TOLI1172_LOCUS4715</name>
</gene>
<sequence>MCPSRLVVEGEVFEDGQSQKVDEILDGLSDDRHLHRERALLNFKAVLAQRNLSKQVVVLSIIPKIEALLNNNEWQPRCGAVFTICALERYMSNSNEGVLADDDELSDAELNAELEKFQNKLVQYGVEAVGRPELRERQAGAQLLGELAANRGGAVWMECGGALLESIEASFALDESQRVVESASVVEQHQGGMAKTGTQLLHDTEGWRNLETSLSATRRVLEACGSDVIQRDDIQSRLLSLALRAREHTNRFVRETSLFVLTALIVGAHKHDEIAETSLLFWFAEKIVSSVAVGLDDNWSQVRFSACVCAREMMTRLSLTDRAHFYPLLLPRLCLNRHYVAEGVRLYSQASWKLILDDRGRDELQKIAPLVVDFYVSQCDADNHAVREAACYALSELALKLPDPVKVVPLLPKMLEALVNCFKDESWPVRDCACTASSQIICRYGTGAVDGLSTEIGSESQRNCEKVLPELHSLWVAHLADNIPSVRANSAKSLADIAAAFPIKHPLCGIERVAEECCKLMPSVENQPRDAARYGAGSKSSSIENRPANPHYALQTDTQFGAAHKLARDSDPALHENQTMYSCGSLAPKLKRGGGCMDHGFSRTTQPWEETDGAIRLWGEISAVENGHYSLKLIPGVIQVAEMNTDFAHAPYLLETLWVEMKKVAKAVPREDVIKFLPQIIPALQKTEKCGHPLAEAAAKSAGTALRTCVGFSEWKNATIAAKA</sequence>
<dbReference type="InterPro" id="IPR011989">
    <property type="entry name" value="ARM-like"/>
</dbReference>
<dbReference type="EMBL" id="HBFP01006603">
    <property type="protein sequence ID" value="CAD8820323.1"/>
    <property type="molecule type" value="Transcribed_RNA"/>
</dbReference>
<name>A0A7S0ZFN8_9RHOD</name>
<evidence type="ECO:0008006" key="2">
    <source>
        <dbReference type="Google" id="ProtNLM"/>
    </source>
</evidence>
<accession>A0A7S0ZFN8</accession>
<dbReference type="AlphaFoldDB" id="A0A7S0ZFN8"/>
<dbReference type="Pfam" id="PF13513">
    <property type="entry name" value="HEAT_EZ"/>
    <property type="match status" value="1"/>
</dbReference>